<reference evidence="6" key="1">
    <citation type="journal article" date="2019" name="Int. J. Syst. Evol. Microbiol.">
        <title>The Global Catalogue of Microorganisms (GCM) 10K type strain sequencing project: providing services to taxonomists for standard genome sequencing and annotation.</title>
        <authorList>
            <consortium name="The Broad Institute Genomics Platform"/>
            <consortium name="The Broad Institute Genome Sequencing Center for Infectious Disease"/>
            <person name="Wu L."/>
            <person name="Ma J."/>
        </authorList>
    </citation>
    <scope>NUCLEOTIDE SEQUENCE [LARGE SCALE GENOMIC DNA]</scope>
    <source>
        <strain evidence="6">JCM 17805</strain>
    </source>
</reference>
<evidence type="ECO:0000256" key="2">
    <source>
        <dbReference type="ARBA" id="ARBA00022747"/>
    </source>
</evidence>
<keyword evidence="5" id="KW-0255">Endonuclease</keyword>
<dbReference type="InterPro" id="IPR052021">
    <property type="entry name" value="Type-I_RS_S_subunit"/>
</dbReference>
<dbReference type="GO" id="GO:0004519">
    <property type="term" value="F:endonuclease activity"/>
    <property type="evidence" value="ECO:0007669"/>
    <property type="project" value="UniProtKB-KW"/>
</dbReference>
<dbReference type="CDD" id="cd17267">
    <property type="entry name" value="RMtype1_S_EcoAO83I-TRD1-CR1_like"/>
    <property type="match status" value="1"/>
</dbReference>
<evidence type="ECO:0000259" key="4">
    <source>
        <dbReference type="Pfam" id="PF01420"/>
    </source>
</evidence>
<sequence>MSKWIDIELGDFIELKRGYDLPKKNRVDGQVSIISSSGESGCHNAAKVKGPGVVTGRYGTIGGVYYTEKDFWPLNTTLYVKDFKGNDPLFVYYFLKTIRFSDYSDKAAVPGINRNHLHKARIRVPVDPDYQKELARKLWSLDSKISLNQQTNQTLEAIAQTLFKSWFVDFDPVKAKLAVLAAGGSAEEAERAAMCAISARDEASLNTLQTEQPEAYAELARTAALFPSAMQDSELGEIPEGWEAKPLGNYLEIKRGGSPRPIKEYIVDKGLPWTKIADATSEPSPFLFKTRECIKEEGLKKTVFLKRGALILSNSATPGLPKFLELDACIHDGWLHFPSKKLFSDVYLYQLFLEIRKALVAQGNGSVFTNLKTDILRNQVVIVPSQEIIDQFDKTAAIIFEKLKEVCKEINSLVELRDTLLPKLLAGEISVKDEVKEAVYG</sequence>
<dbReference type="Gene3D" id="1.10.287.1120">
    <property type="entry name" value="Bipartite methylase S protein"/>
    <property type="match status" value="1"/>
</dbReference>
<dbReference type="InterPro" id="IPR000055">
    <property type="entry name" value="Restrct_endonuc_typeI_TRD"/>
</dbReference>
<dbReference type="RefSeq" id="WP_345194316.1">
    <property type="nucleotide sequence ID" value="NZ_BAABFL010000084.1"/>
</dbReference>
<feature type="domain" description="Type I restriction modification DNA specificity" evidence="4">
    <location>
        <begin position="1"/>
        <end position="156"/>
    </location>
</feature>
<dbReference type="CDD" id="cd17283">
    <property type="entry name" value="RMtype1_S_Hpy180ORF7835P_TRD2-CR2_like"/>
    <property type="match status" value="1"/>
</dbReference>
<evidence type="ECO:0000256" key="3">
    <source>
        <dbReference type="ARBA" id="ARBA00023125"/>
    </source>
</evidence>
<gene>
    <name evidence="5" type="ORF">GCM10023116_09040</name>
</gene>
<evidence type="ECO:0000256" key="1">
    <source>
        <dbReference type="ARBA" id="ARBA00010923"/>
    </source>
</evidence>
<dbReference type="Gene3D" id="3.90.220.20">
    <property type="entry name" value="DNA methylase specificity domains"/>
    <property type="match status" value="2"/>
</dbReference>
<evidence type="ECO:0000313" key="5">
    <source>
        <dbReference type="EMBL" id="GAA4648634.1"/>
    </source>
</evidence>
<comment type="similarity">
    <text evidence="1">Belongs to the type-I restriction system S methylase family.</text>
</comment>
<keyword evidence="3" id="KW-0238">DNA-binding</keyword>
<dbReference type="Proteomes" id="UP001500604">
    <property type="component" value="Unassembled WGS sequence"/>
</dbReference>
<keyword evidence="2" id="KW-0680">Restriction system</keyword>
<dbReference type="PANTHER" id="PTHR30408:SF13">
    <property type="entry name" value="TYPE I RESTRICTION ENZYME HINDI SPECIFICITY SUBUNIT"/>
    <property type="match status" value="1"/>
</dbReference>
<dbReference type="SUPFAM" id="SSF116734">
    <property type="entry name" value="DNA methylase specificity domain"/>
    <property type="match status" value="2"/>
</dbReference>
<dbReference type="EMBL" id="BAABFL010000084">
    <property type="protein sequence ID" value="GAA4648634.1"/>
    <property type="molecule type" value="Genomic_DNA"/>
</dbReference>
<keyword evidence="6" id="KW-1185">Reference proteome</keyword>
<evidence type="ECO:0000313" key="6">
    <source>
        <dbReference type="Proteomes" id="UP001500604"/>
    </source>
</evidence>
<keyword evidence="5" id="KW-0378">Hydrolase</keyword>
<dbReference type="InterPro" id="IPR044946">
    <property type="entry name" value="Restrct_endonuc_typeI_TRD_sf"/>
</dbReference>
<proteinExistence type="inferred from homology"/>
<organism evidence="5 6">
    <name type="scientific">Kistimonas scapharcae</name>
    <dbReference type="NCBI Taxonomy" id="1036133"/>
    <lineage>
        <taxon>Bacteria</taxon>
        <taxon>Pseudomonadati</taxon>
        <taxon>Pseudomonadota</taxon>
        <taxon>Gammaproteobacteria</taxon>
        <taxon>Oceanospirillales</taxon>
        <taxon>Endozoicomonadaceae</taxon>
        <taxon>Kistimonas</taxon>
    </lineage>
</organism>
<protein>
    <submittedName>
        <fullName evidence="5">Restriction endonuclease subunit S</fullName>
    </submittedName>
</protein>
<dbReference type="PANTHER" id="PTHR30408">
    <property type="entry name" value="TYPE-1 RESTRICTION ENZYME ECOKI SPECIFICITY PROTEIN"/>
    <property type="match status" value="1"/>
</dbReference>
<name>A0ABP8UZ66_9GAMM</name>
<accession>A0ABP8UZ66</accession>
<keyword evidence="5" id="KW-0540">Nuclease</keyword>
<feature type="domain" description="Type I restriction modification DNA specificity" evidence="4">
    <location>
        <begin position="239"/>
        <end position="409"/>
    </location>
</feature>
<dbReference type="Pfam" id="PF01420">
    <property type="entry name" value="Methylase_S"/>
    <property type="match status" value="2"/>
</dbReference>
<comment type="caution">
    <text evidence="5">The sequence shown here is derived from an EMBL/GenBank/DDBJ whole genome shotgun (WGS) entry which is preliminary data.</text>
</comment>